<dbReference type="eggNOG" id="COG4096">
    <property type="taxonomic scope" value="Bacteria"/>
</dbReference>
<dbReference type="EMBL" id="CP005587">
    <property type="protein sequence ID" value="AGK59808.1"/>
    <property type="molecule type" value="Genomic_DNA"/>
</dbReference>
<gene>
    <name evidence="1" type="ORF">HYPDE_40698</name>
</gene>
<evidence type="ECO:0000313" key="2">
    <source>
        <dbReference type="Proteomes" id="UP000005952"/>
    </source>
</evidence>
<accession>N0B9V9</accession>
<reference evidence="1 2" key="1">
    <citation type="journal article" date="2013" name="Genome Announc.">
        <title>Genome sequences for three denitrifying bacterial strains isolated from a uranium- and nitrate-contaminated subsurface environment.</title>
        <authorList>
            <person name="Venkatramanan R."/>
            <person name="Prakash O."/>
            <person name="Woyke T."/>
            <person name="Chain P."/>
            <person name="Goodwin L.A."/>
            <person name="Watson D."/>
            <person name="Brooks S."/>
            <person name="Kostka J.E."/>
            <person name="Green S.J."/>
        </authorList>
    </citation>
    <scope>NUCLEOTIDE SEQUENCE [LARGE SCALE GENOMIC DNA]</scope>
    <source>
        <strain evidence="1 2">1NES1</strain>
    </source>
</reference>
<sequence>MVTEADTCRKFVVPRLQTAGGKARPRHQRRTFTDGRVIFVGGKATRGRQKRADYILRYRADYGSIGCEEIIIVVRVRERRLGEIE</sequence>
<organism evidence="1 2">
    <name type="scientific">Hyphomicrobium denitrificans 1NES1</name>
    <dbReference type="NCBI Taxonomy" id="670307"/>
    <lineage>
        <taxon>Bacteria</taxon>
        <taxon>Pseudomonadati</taxon>
        <taxon>Pseudomonadota</taxon>
        <taxon>Alphaproteobacteria</taxon>
        <taxon>Hyphomicrobiales</taxon>
        <taxon>Hyphomicrobiaceae</taxon>
        <taxon>Hyphomicrobium</taxon>
    </lineage>
</organism>
<dbReference type="KEGG" id="hdt:HYPDE_40698"/>
<evidence type="ECO:0000313" key="1">
    <source>
        <dbReference type="EMBL" id="AGK59808.1"/>
    </source>
</evidence>
<proteinExistence type="predicted"/>
<dbReference type="Proteomes" id="UP000005952">
    <property type="component" value="Chromosome"/>
</dbReference>
<keyword evidence="2" id="KW-1185">Reference proteome</keyword>
<name>N0B9V9_9HYPH</name>
<dbReference type="HOGENOM" id="CLU_2599490_0_0_5"/>
<dbReference type="STRING" id="670307.HYPDE_40698"/>
<protein>
    <submittedName>
        <fullName evidence="1">EcoEI R domain-containing protein</fullName>
    </submittedName>
</protein>
<dbReference type="AlphaFoldDB" id="N0B9V9"/>
<dbReference type="Gene3D" id="3.90.1570.30">
    <property type="match status" value="1"/>
</dbReference>